<feature type="region of interest" description="Disordered" evidence="5">
    <location>
        <begin position="443"/>
        <end position="554"/>
    </location>
</feature>
<evidence type="ECO:0000313" key="9">
    <source>
        <dbReference type="EMBL" id="KAG0310328.1"/>
    </source>
</evidence>
<feature type="transmembrane region" description="Helical" evidence="6">
    <location>
        <begin position="140"/>
        <end position="163"/>
    </location>
</feature>
<evidence type="ECO:0000256" key="6">
    <source>
        <dbReference type="SAM" id="Phobius"/>
    </source>
</evidence>
<feature type="compositionally biased region" description="Basic and acidic residues" evidence="5">
    <location>
        <begin position="1833"/>
        <end position="1848"/>
    </location>
</feature>
<feature type="transmembrane region" description="Helical" evidence="6">
    <location>
        <begin position="1103"/>
        <end position="1122"/>
    </location>
</feature>
<dbReference type="Pfam" id="PF11744">
    <property type="entry name" value="ALMT"/>
    <property type="match status" value="1"/>
</dbReference>
<evidence type="ECO:0000256" key="4">
    <source>
        <dbReference type="ARBA" id="ARBA00023136"/>
    </source>
</evidence>
<gene>
    <name evidence="9" type="ORF">BGZ97_012646</name>
</gene>
<keyword evidence="4 6" id="KW-0472">Membrane</keyword>
<dbReference type="InterPro" id="IPR023244">
    <property type="entry name" value="Brefeldin_A-sensitivity_4"/>
</dbReference>
<evidence type="ECO:0000259" key="7">
    <source>
        <dbReference type="Pfam" id="PF10334"/>
    </source>
</evidence>
<evidence type="ECO:0000256" key="3">
    <source>
        <dbReference type="ARBA" id="ARBA00022989"/>
    </source>
</evidence>
<feature type="compositionally biased region" description="Acidic residues" evidence="5">
    <location>
        <begin position="277"/>
        <end position="287"/>
    </location>
</feature>
<accession>A0A9P6R246</accession>
<reference evidence="9" key="1">
    <citation type="journal article" date="2020" name="Fungal Divers.">
        <title>Resolving the Mortierellaceae phylogeny through synthesis of multi-gene phylogenetics and phylogenomics.</title>
        <authorList>
            <person name="Vandepol N."/>
            <person name="Liber J."/>
            <person name="Desiro A."/>
            <person name="Na H."/>
            <person name="Kennedy M."/>
            <person name="Barry K."/>
            <person name="Grigoriev I.V."/>
            <person name="Miller A.N."/>
            <person name="O'Donnell K."/>
            <person name="Stajich J.E."/>
            <person name="Bonito G."/>
        </authorList>
    </citation>
    <scope>NUCLEOTIDE SEQUENCE</scope>
    <source>
        <strain evidence="9">NVP60</strain>
    </source>
</reference>
<feature type="transmembrane region" description="Helical" evidence="6">
    <location>
        <begin position="1482"/>
        <end position="1503"/>
    </location>
</feature>
<feature type="transmembrane region" description="Helical" evidence="6">
    <location>
        <begin position="84"/>
        <end position="103"/>
    </location>
</feature>
<evidence type="ECO:0008006" key="11">
    <source>
        <dbReference type="Google" id="ProtNLM"/>
    </source>
</evidence>
<feature type="compositionally biased region" description="Basic and acidic residues" evidence="5">
    <location>
        <begin position="940"/>
        <end position="950"/>
    </location>
</feature>
<feature type="compositionally biased region" description="Pro residues" evidence="5">
    <location>
        <begin position="1067"/>
        <end position="1076"/>
    </location>
</feature>
<dbReference type="EMBL" id="JAAAIN010000853">
    <property type="protein sequence ID" value="KAG0310328.1"/>
    <property type="molecule type" value="Genomic_DNA"/>
</dbReference>
<feature type="region of interest" description="Disordered" evidence="5">
    <location>
        <begin position="275"/>
        <end position="340"/>
    </location>
</feature>
<feature type="region of interest" description="Disordered" evidence="5">
    <location>
        <begin position="1674"/>
        <end position="1706"/>
    </location>
</feature>
<feature type="compositionally biased region" description="Polar residues" evidence="5">
    <location>
        <begin position="1681"/>
        <end position="1697"/>
    </location>
</feature>
<feature type="compositionally biased region" description="Basic and acidic residues" evidence="5">
    <location>
        <begin position="1323"/>
        <end position="1343"/>
    </location>
</feature>
<feature type="region of interest" description="Disordered" evidence="5">
    <location>
        <begin position="930"/>
        <end position="1080"/>
    </location>
</feature>
<feature type="transmembrane region" description="Helical" evidence="6">
    <location>
        <begin position="1134"/>
        <end position="1153"/>
    </location>
</feature>
<dbReference type="Proteomes" id="UP000823405">
    <property type="component" value="Unassembled WGS sequence"/>
</dbReference>
<dbReference type="InterPro" id="IPR052430">
    <property type="entry name" value="IVT-Associated"/>
</dbReference>
<keyword evidence="2 6" id="KW-0812">Transmembrane</keyword>
<feature type="compositionally biased region" description="Polar residues" evidence="5">
    <location>
        <begin position="986"/>
        <end position="995"/>
    </location>
</feature>
<evidence type="ECO:0000256" key="2">
    <source>
        <dbReference type="ARBA" id="ARBA00022692"/>
    </source>
</evidence>
<dbReference type="Pfam" id="PF10337">
    <property type="entry name" value="ArAE_2_N"/>
    <property type="match status" value="1"/>
</dbReference>
<keyword evidence="10" id="KW-1185">Reference proteome</keyword>
<comment type="caution">
    <text evidence="9">The sequence shown here is derived from an EMBL/GenBank/DDBJ whole genome shotgun (WGS) entry which is preliminary data.</text>
</comment>
<feature type="transmembrane region" description="Helical" evidence="6">
    <location>
        <begin position="1183"/>
        <end position="1200"/>
    </location>
</feature>
<dbReference type="PRINTS" id="PR02047">
    <property type="entry name" value="BREFELDNASP4"/>
</dbReference>
<dbReference type="Pfam" id="PF10334">
    <property type="entry name" value="BRE4"/>
    <property type="match status" value="1"/>
</dbReference>
<dbReference type="PANTHER" id="PTHR47804">
    <property type="entry name" value="60S RIBOSOMAL PROTEIN L19"/>
    <property type="match status" value="1"/>
</dbReference>
<feature type="domain" description="DUF2421" evidence="7">
    <location>
        <begin position="1378"/>
        <end position="1514"/>
    </location>
</feature>
<feature type="domain" description="Putative ER transporter 6TM N-terminal" evidence="8">
    <location>
        <begin position="79"/>
        <end position="267"/>
    </location>
</feature>
<dbReference type="PANTHER" id="PTHR47804:SF3">
    <property type="entry name" value="PROTEIN BRE4"/>
    <property type="match status" value="1"/>
</dbReference>
<feature type="compositionally biased region" description="Basic and acidic residues" evidence="5">
    <location>
        <begin position="364"/>
        <end position="385"/>
    </location>
</feature>
<evidence type="ECO:0000313" key="10">
    <source>
        <dbReference type="Proteomes" id="UP000823405"/>
    </source>
</evidence>
<feature type="compositionally biased region" description="Basic and acidic residues" evidence="5">
    <location>
        <begin position="462"/>
        <end position="477"/>
    </location>
</feature>
<proteinExistence type="predicted"/>
<name>A0A9P6R246_9FUNG</name>
<dbReference type="GO" id="GO:0016020">
    <property type="term" value="C:membrane"/>
    <property type="evidence" value="ECO:0007669"/>
    <property type="project" value="UniProtKB-SubCell"/>
</dbReference>
<feature type="region of interest" description="Disordered" evidence="5">
    <location>
        <begin position="354"/>
        <end position="431"/>
    </location>
</feature>
<feature type="compositionally biased region" description="Gly residues" evidence="5">
    <location>
        <begin position="320"/>
        <end position="330"/>
    </location>
</feature>
<dbReference type="InterPro" id="IPR020966">
    <property type="entry name" value="ALMT"/>
</dbReference>
<feature type="region of interest" description="Disordered" evidence="5">
    <location>
        <begin position="1310"/>
        <end position="1386"/>
    </location>
</feature>
<feature type="compositionally biased region" description="Basic and acidic residues" evidence="5">
    <location>
        <begin position="1360"/>
        <end position="1386"/>
    </location>
</feature>
<dbReference type="OrthoDB" id="1924968at2759"/>
<feature type="transmembrane region" description="Helical" evidence="6">
    <location>
        <begin position="109"/>
        <end position="128"/>
    </location>
</feature>
<feature type="region of interest" description="Disordered" evidence="5">
    <location>
        <begin position="1803"/>
        <end position="1873"/>
    </location>
</feature>
<evidence type="ECO:0000256" key="5">
    <source>
        <dbReference type="SAM" id="MobiDB-lite"/>
    </source>
</evidence>
<comment type="subcellular location">
    <subcellularLocation>
        <location evidence="1">Membrane</location>
        <topology evidence="1">Multi-pass membrane protein</topology>
    </subcellularLocation>
</comment>
<protein>
    <recommendedName>
        <fullName evidence="11">ER transporter 6TM N-terminal domain-containing protein</fullName>
    </recommendedName>
</protein>
<dbReference type="InterPro" id="IPR018823">
    <property type="entry name" value="ArAE_2_N"/>
</dbReference>
<evidence type="ECO:0000259" key="8">
    <source>
        <dbReference type="Pfam" id="PF10337"/>
    </source>
</evidence>
<feature type="compositionally biased region" description="Acidic residues" evidence="5">
    <location>
        <begin position="1007"/>
        <end position="1022"/>
    </location>
</feature>
<feature type="transmembrane region" description="Helical" evidence="6">
    <location>
        <begin position="1231"/>
        <end position="1257"/>
    </location>
</feature>
<dbReference type="GO" id="GO:0015743">
    <property type="term" value="P:malate transport"/>
    <property type="evidence" value="ECO:0007669"/>
    <property type="project" value="InterPro"/>
</dbReference>
<feature type="transmembrane region" description="Helical" evidence="6">
    <location>
        <begin position="51"/>
        <end position="72"/>
    </location>
</feature>
<keyword evidence="3 6" id="KW-1133">Transmembrane helix</keyword>
<sequence>MAALYLSALMTLIRPIANYLGPFPFLASTTVVFMHPARTVGSQLEVTLFSVIGAIIATAWIIPSQVSVAAYNQQFFAKNGTLDGSVSWVIEATWFFVGIWIMTTLKARYAKLTCTFLIFAISNIYCYSKANDNLKFNIHAFWASIGPMMIGVGISLLANVVFWPETASEGLGRALNESLDTSRALLNLSTRSFLLNHKTIVLPKSIIENAQEEVRNAQKKLFAAYREARYEVTYATYNPADYKKVRVVVSALMRHLGSMSLVVQNERLLMLGHPDRENDDLETESGDEQNLASSGGSGSDGGDSDDGRDTDTESSSEVGPTGGSGRGGTGLKKHKRGSAAELRRIRQLLMRAEKSTATVLQSHRTQEDDEARKSEERSKSLEDNVRGSTAPPSMPEGGGSRSGDKRSSSAFKRISGSRLSTGSVRTSSLPDQMPITAPIIRSSVSSPHLGGAQGSGNPSSLDGDHIDRTLKGSKDLLRGVSTRAFKSSRSAPHRKSTRTSENHQQKRTRSGSIDRPRSSVGAGRSSTSGSPRSLPGAEGSGVQEDSGAGVGPSVEGFLEKRQSHHNISGSMSEYQVNKAAEQDREHDAAENVPPKEVAFGDRKLFLSFLDTVREPLERLSDACSRSMATMERELAMELDVENDRMERIRRRNADRDAIVRRAAAAAEGHPWSSKKEELPIISDPHPSTQDVSNNITYSEPPVSILQRIATKIGISPHLTKGEMDFMHVFRSTSYKEKRHRLSKSGIPAHGTRPRNLQQATAAALSGSAVDENESDPSLPGDMSYVQYLTQELETFDQAEADGLREFIARHPTLDVGPREEIFLIFFFIFALREIARELLRLGAHLEEMKRKQEVQMELSGRKKPRRRLWWPKVIGNFERWFSWGSYSQTRASEGYSGTVMRPTKNFERRQLRLFAEEKAHVAAKAAKAAEQEAKQMAAENARREKLERRDQLRRRRNTEAGDAHRPRRSVTMSAIFPRAEHPLNKRTFTQGQHNPATLLRTARDQSDDGDDSEDNRFEEEEAAMGYEKQPSRKRSQSAFADFSPEHPKDNSSQVEKPHEKRRRYRAPIPPPAPPQPAFVNAPKTKSLRFRTWEFLQELKSDEVLYGLKMASALTFVGLWAWLGWAFGLMAADKGQWVMTTILAVLSPTIGATFSICAWRVGGTLVGILWAMLTYLAYPNNPYVILAMMIFITFTVVYCILVSTHPTMGVIMILSYNSIVFGLYHGRTQDNIFVTCYKVAITMTIGILISVVLNTFLWPVLARRELRKEIALLIGRQGVLFAELVNRYLLEEPTSRERISLVRHADISDEKARIHAKQSSGDQEDNKQGEDDEKSSDMDGRDRSSMGSKLVTGSGRNVPRRHVDDSSLRQDERNHHSEEVLSGEDNRQEDYHWDADQLAFQHVEHQLQTKLIKISQLLELSASEPRLKEEFPRKLYTQIVQCCQNILDRLVSMRMAAQLLSTEVRDLVTGPMNYYRRDMVGALLLYFSVLSSSLASKTALPPYLPSARMARLRVIYNVRQAIAAHQAETGEDHYTYIYYYAFSSALEEVIEELELLAILIKPLVGVTLVGSGGGYPCGIAADQLSLVSAIPPIHTPIPPLQPGGAVILAEDGSDLRLGLGTGIMQAPGPTSELLDMPNGASEQARLEHELQLQQIELQRQQLQGVHPDMVLPAAAEDLSPGGETTTPKNTRATNSVASPQQQQPRQHRHRAVGLEEPVISTQPFNFAGTYSMSSPVVVMDQTLLDNRHAQRFKEAMETANEVGSLESTSVPASIATPVARSTSFRKMLSDRIKDSPLIKEVISPGGHHQQAVGDNGKLSSPPQIIPEHSSLGLESKETTIDPAGEKKDVAVSPRHGLDPVNPPSNEEERSEDLK</sequence>
<organism evidence="9 10">
    <name type="scientific">Linnemannia gamsii</name>
    <dbReference type="NCBI Taxonomy" id="64522"/>
    <lineage>
        <taxon>Eukaryota</taxon>
        <taxon>Fungi</taxon>
        <taxon>Fungi incertae sedis</taxon>
        <taxon>Mucoromycota</taxon>
        <taxon>Mortierellomycotina</taxon>
        <taxon>Mortierellomycetes</taxon>
        <taxon>Mortierellales</taxon>
        <taxon>Mortierellaceae</taxon>
        <taxon>Linnemannia</taxon>
    </lineage>
</organism>
<dbReference type="InterPro" id="IPR018820">
    <property type="entry name" value="BRE4-related_DUF2421"/>
</dbReference>
<feature type="transmembrane region" description="Helical" evidence="6">
    <location>
        <begin position="1207"/>
        <end position="1225"/>
    </location>
</feature>
<evidence type="ECO:0000256" key="1">
    <source>
        <dbReference type="ARBA" id="ARBA00004141"/>
    </source>
</evidence>
<feature type="compositionally biased region" description="Polar residues" evidence="5">
    <location>
        <begin position="417"/>
        <end position="430"/>
    </location>
</feature>